<proteinExistence type="predicted"/>
<reference evidence="2" key="1">
    <citation type="submission" date="2020-03" db="EMBL/GenBank/DDBJ databases">
        <authorList>
            <person name="Weist P."/>
        </authorList>
    </citation>
    <scope>NUCLEOTIDE SEQUENCE</scope>
</reference>
<feature type="region of interest" description="Disordered" evidence="1">
    <location>
        <begin position="1"/>
        <end position="27"/>
    </location>
</feature>
<dbReference type="EMBL" id="CADEAL010000543">
    <property type="protein sequence ID" value="CAB1421726.1"/>
    <property type="molecule type" value="Genomic_DNA"/>
</dbReference>
<sequence length="184" mass="19514">MIAREDDPQAGQRRSTGALEDGQEARQRWRRRLKLRRRTLEVAAAAAHTQGRLEELAAAAQTQGNRKGSWLDLQREAGTGSCAGQTPEHGAGKGRGISRTPCVGLTPDAETGLVPALTPYAETGVTISGTLNTKTGGSCGKGDGLDSALVTRLRPPPRSLAQRDTVRSELVHVKKPITDSPAAF</sequence>
<evidence type="ECO:0000313" key="2">
    <source>
        <dbReference type="EMBL" id="CAB1421726.1"/>
    </source>
</evidence>
<comment type="caution">
    <text evidence="2">The sequence shown here is derived from an EMBL/GenBank/DDBJ whole genome shotgun (WGS) entry which is preliminary data.</text>
</comment>
<accession>A0A9N7YDI9</accession>
<organism evidence="2 3">
    <name type="scientific">Pleuronectes platessa</name>
    <name type="common">European plaice</name>
    <dbReference type="NCBI Taxonomy" id="8262"/>
    <lineage>
        <taxon>Eukaryota</taxon>
        <taxon>Metazoa</taxon>
        <taxon>Chordata</taxon>
        <taxon>Craniata</taxon>
        <taxon>Vertebrata</taxon>
        <taxon>Euteleostomi</taxon>
        <taxon>Actinopterygii</taxon>
        <taxon>Neopterygii</taxon>
        <taxon>Teleostei</taxon>
        <taxon>Neoteleostei</taxon>
        <taxon>Acanthomorphata</taxon>
        <taxon>Carangaria</taxon>
        <taxon>Pleuronectiformes</taxon>
        <taxon>Pleuronectoidei</taxon>
        <taxon>Pleuronectidae</taxon>
        <taxon>Pleuronectes</taxon>
    </lineage>
</organism>
<evidence type="ECO:0000256" key="1">
    <source>
        <dbReference type="SAM" id="MobiDB-lite"/>
    </source>
</evidence>
<name>A0A9N7YDI9_PLEPL</name>
<evidence type="ECO:0000313" key="3">
    <source>
        <dbReference type="Proteomes" id="UP001153269"/>
    </source>
</evidence>
<gene>
    <name evidence="2" type="ORF">PLEPLA_LOCUS9614</name>
</gene>
<protein>
    <submittedName>
        <fullName evidence="2">Uncharacterized protein</fullName>
    </submittedName>
</protein>
<dbReference type="Proteomes" id="UP001153269">
    <property type="component" value="Unassembled WGS sequence"/>
</dbReference>
<dbReference type="AlphaFoldDB" id="A0A9N7YDI9"/>
<keyword evidence="3" id="KW-1185">Reference proteome</keyword>
<feature type="region of interest" description="Disordered" evidence="1">
    <location>
        <begin position="78"/>
        <end position="100"/>
    </location>
</feature>